<comment type="caution">
    <text evidence="7">The sequence shown here is derived from an EMBL/GenBank/DDBJ whole genome shotgun (WGS) entry which is preliminary data.</text>
</comment>
<dbReference type="GO" id="GO:0003700">
    <property type="term" value="F:DNA-binding transcription factor activity"/>
    <property type="evidence" value="ECO:0007669"/>
    <property type="project" value="TreeGrafter"/>
</dbReference>
<dbReference type="GO" id="GO:0046983">
    <property type="term" value="F:protein dimerization activity"/>
    <property type="evidence" value="ECO:0007669"/>
    <property type="project" value="InterPro"/>
</dbReference>
<evidence type="ECO:0000313" key="8">
    <source>
        <dbReference type="Proteomes" id="UP001229421"/>
    </source>
</evidence>
<dbReference type="Proteomes" id="UP001229421">
    <property type="component" value="Unassembled WGS sequence"/>
</dbReference>
<dbReference type="InterPro" id="IPR054502">
    <property type="entry name" value="bHLH-TF_ACT-like_plant"/>
</dbReference>
<dbReference type="Pfam" id="PF00010">
    <property type="entry name" value="HLH"/>
    <property type="match status" value="1"/>
</dbReference>
<keyword evidence="3" id="KW-0804">Transcription</keyword>
<evidence type="ECO:0000256" key="3">
    <source>
        <dbReference type="ARBA" id="ARBA00023163"/>
    </source>
</evidence>
<dbReference type="InterPro" id="IPR025610">
    <property type="entry name" value="MYC/MYB_N"/>
</dbReference>
<dbReference type="InterPro" id="IPR011598">
    <property type="entry name" value="bHLH_dom"/>
</dbReference>
<keyword evidence="5" id="KW-0175">Coiled coil</keyword>
<feature type="domain" description="BHLH" evidence="6">
    <location>
        <begin position="215"/>
        <end position="264"/>
    </location>
</feature>
<name>A0AAD8K5R5_TARER</name>
<dbReference type="PROSITE" id="PS50888">
    <property type="entry name" value="BHLH"/>
    <property type="match status" value="1"/>
</dbReference>
<accession>A0AAD8K5R5</accession>
<dbReference type="SMART" id="SM00353">
    <property type="entry name" value="HLH"/>
    <property type="match status" value="1"/>
</dbReference>
<feature type="coiled-coil region" evidence="5">
    <location>
        <begin position="254"/>
        <end position="291"/>
    </location>
</feature>
<evidence type="ECO:0000256" key="2">
    <source>
        <dbReference type="ARBA" id="ARBA00023015"/>
    </source>
</evidence>
<sequence length="374" mass="42236">MMGLLQMLRPLVQTNEWDYCIVWKFNNDPSRCIEWMGCCCSGSQGVCENAKEGNGKFGLFDPYICKDVHVIHSIRTSACEKLAMIPSYLPLFDGIHGEVAVSKQPFWLSNDSIGTQIVVPVEGGLIELFRSKHVPEDESMIETLISHLGIIADHGLYKHDSKNCWSSYPYNHIGLKSQLIFPVSQHVISPNTQGLSSGDCKDFITTKNKKVKESKKPSKNLVTERIRRKRINDGLYTLRALVPKISKMDKASIIGDAIEYIIELQKNVKELQDELKELEEHDCEANDHDMEGEVEIHETGAREFLLKLTCSHKPGWFVKTMETLDSLGLEVTYINITTCNARVLSILYLKAKEKDVVTKSLKDSLLTVCSIKTI</sequence>
<reference evidence="7" key="1">
    <citation type="journal article" date="2023" name="bioRxiv">
        <title>Improved chromosome-level genome assembly for marigold (Tagetes erecta).</title>
        <authorList>
            <person name="Jiang F."/>
            <person name="Yuan L."/>
            <person name="Wang S."/>
            <person name="Wang H."/>
            <person name="Xu D."/>
            <person name="Wang A."/>
            <person name="Fan W."/>
        </authorList>
    </citation>
    <scope>NUCLEOTIDE SEQUENCE</scope>
    <source>
        <strain evidence="7">WSJ</strain>
        <tissue evidence="7">Leaf</tissue>
    </source>
</reference>
<evidence type="ECO:0000256" key="1">
    <source>
        <dbReference type="ARBA" id="ARBA00004123"/>
    </source>
</evidence>
<comment type="subcellular location">
    <subcellularLocation>
        <location evidence="1">Nucleus</location>
    </subcellularLocation>
</comment>
<dbReference type="Pfam" id="PF14215">
    <property type="entry name" value="bHLH-MYC_N"/>
    <property type="match status" value="1"/>
</dbReference>
<dbReference type="GO" id="GO:0043565">
    <property type="term" value="F:sequence-specific DNA binding"/>
    <property type="evidence" value="ECO:0007669"/>
    <property type="project" value="TreeGrafter"/>
</dbReference>
<organism evidence="7 8">
    <name type="scientific">Tagetes erecta</name>
    <name type="common">African marigold</name>
    <dbReference type="NCBI Taxonomy" id="13708"/>
    <lineage>
        <taxon>Eukaryota</taxon>
        <taxon>Viridiplantae</taxon>
        <taxon>Streptophyta</taxon>
        <taxon>Embryophyta</taxon>
        <taxon>Tracheophyta</taxon>
        <taxon>Spermatophyta</taxon>
        <taxon>Magnoliopsida</taxon>
        <taxon>eudicotyledons</taxon>
        <taxon>Gunneridae</taxon>
        <taxon>Pentapetalae</taxon>
        <taxon>asterids</taxon>
        <taxon>campanulids</taxon>
        <taxon>Asterales</taxon>
        <taxon>Asteraceae</taxon>
        <taxon>Asteroideae</taxon>
        <taxon>Heliantheae alliance</taxon>
        <taxon>Tageteae</taxon>
        <taxon>Tagetes</taxon>
    </lineage>
</organism>
<dbReference type="Pfam" id="PF22754">
    <property type="entry name" value="bHLH-TF_ACT-like_plant"/>
    <property type="match status" value="1"/>
</dbReference>
<dbReference type="AlphaFoldDB" id="A0AAD8K5R5"/>
<evidence type="ECO:0000256" key="4">
    <source>
        <dbReference type="ARBA" id="ARBA00023242"/>
    </source>
</evidence>
<gene>
    <name evidence="7" type="ORF">QVD17_31518</name>
</gene>
<dbReference type="Gene3D" id="4.10.280.10">
    <property type="entry name" value="Helix-loop-helix DNA-binding domain"/>
    <property type="match status" value="1"/>
</dbReference>
<dbReference type="PANTHER" id="PTHR31945:SF149">
    <property type="entry name" value="MYC-TYPE, BASIC HELIX-LOOP-HELIX (BHLH) DOMAIN-CONTAINING PROTEIN-RELATED"/>
    <property type="match status" value="1"/>
</dbReference>
<dbReference type="CDD" id="cd11443">
    <property type="entry name" value="bHLH_AtAMS_like"/>
    <property type="match status" value="1"/>
</dbReference>
<keyword evidence="4" id="KW-0539">Nucleus</keyword>
<dbReference type="GO" id="GO:0005634">
    <property type="term" value="C:nucleus"/>
    <property type="evidence" value="ECO:0007669"/>
    <property type="project" value="UniProtKB-SubCell"/>
</dbReference>
<evidence type="ECO:0000256" key="5">
    <source>
        <dbReference type="SAM" id="Coils"/>
    </source>
</evidence>
<dbReference type="PANTHER" id="PTHR31945">
    <property type="entry name" value="TRANSCRIPTION FACTOR SCREAM2-RELATED"/>
    <property type="match status" value="1"/>
</dbReference>
<evidence type="ECO:0000313" key="7">
    <source>
        <dbReference type="EMBL" id="KAK1415733.1"/>
    </source>
</evidence>
<dbReference type="InterPro" id="IPR051358">
    <property type="entry name" value="TF_AMS/ICE1/BHLH6-like"/>
</dbReference>
<proteinExistence type="predicted"/>
<dbReference type="InterPro" id="IPR036638">
    <property type="entry name" value="HLH_DNA-bd_sf"/>
</dbReference>
<dbReference type="EMBL" id="JAUHHV010000008">
    <property type="protein sequence ID" value="KAK1415733.1"/>
    <property type="molecule type" value="Genomic_DNA"/>
</dbReference>
<keyword evidence="2" id="KW-0805">Transcription regulation</keyword>
<evidence type="ECO:0000259" key="6">
    <source>
        <dbReference type="PROSITE" id="PS50888"/>
    </source>
</evidence>
<dbReference type="SUPFAM" id="SSF47459">
    <property type="entry name" value="HLH, helix-loop-helix DNA-binding domain"/>
    <property type="match status" value="1"/>
</dbReference>
<protein>
    <recommendedName>
        <fullName evidence="6">BHLH domain-containing protein</fullName>
    </recommendedName>
</protein>
<keyword evidence="8" id="KW-1185">Reference proteome</keyword>